<accession>A0A3B0S0S8</accession>
<sequence>MADITDIPDLIREFYDLAKSYLLQETVEPAKRLGHFGAYSLGAAAIWASAVVLLSVAGLRALYDVLPDNPYWEALAYVVFALLLVAFMTILVKFAPDRGVHDVYGTPTEGGER</sequence>
<organism evidence="2">
    <name type="scientific">hydrothermal vent metagenome</name>
    <dbReference type="NCBI Taxonomy" id="652676"/>
    <lineage>
        <taxon>unclassified sequences</taxon>
        <taxon>metagenomes</taxon>
        <taxon>ecological metagenomes</taxon>
    </lineage>
</organism>
<protein>
    <submittedName>
        <fullName evidence="2">Uncharacterized protein</fullName>
    </submittedName>
</protein>
<reference evidence="2" key="1">
    <citation type="submission" date="2018-06" db="EMBL/GenBank/DDBJ databases">
        <authorList>
            <person name="Zhirakovskaya E."/>
        </authorList>
    </citation>
    <scope>NUCLEOTIDE SEQUENCE</scope>
</reference>
<name>A0A3B0S0S8_9ZZZZ</name>
<feature type="transmembrane region" description="Helical" evidence="1">
    <location>
        <begin position="41"/>
        <end position="62"/>
    </location>
</feature>
<feature type="transmembrane region" description="Helical" evidence="1">
    <location>
        <begin position="74"/>
        <end position="92"/>
    </location>
</feature>
<keyword evidence="1" id="KW-0472">Membrane</keyword>
<evidence type="ECO:0000313" key="2">
    <source>
        <dbReference type="EMBL" id="VAV97849.1"/>
    </source>
</evidence>
<dbReference type="EMBL" id="UOEI01000219">
    <property type="protein sequence ID" value="VAV97849.1"/>
    <property type="molecule type" value="Genomic_DNA"/>
</dbReference>
<evidence type="ECO:0000256" key="1">
    <source>
        <dbReference type="SAM" id="Phobius"/>
    </source>
</evidence>
<proteinExistence type="predicted"/>
<gene>
    <name evidence="2" type="ORF">MNBD_ACTINO01-2597</name>
</gene>
<keyword evidence="1" id="KW-0812">Transmembrane</keyword>
<dbReference type="AlphaFoldDB" id="A0A3B0S0S8"/>
<keyword evidence="1" id="KW-1133">Transmembrane helix</keyword>